<organism evidence="1 2">
    <name type="scientific">Cardiocondyla obscurior</name>
    <dbReference type="NCBI Taxonomy" id="286306"/>
    <lineage>
        <taxon>Eukaryota</taxon>
        <taxon>Metazoa</taxon>
        <taxon>Ecdysozoa</taxon>
        <taxon>Arthropoda</taxon>
        <taxon>Hexapoda</taxon>
        <taxon>Insecta</taxon>
        <taxon>Pterygota</taxon>
        <taxon>Neoptera</taxon>
        <taxon>Endopterygota</taxon>
        <taxon>Hymenoptera</taxon>
        <taxon>Apocrita</taxon>
        <taxon>Aculeata</taxon>
        <taxon>Formicoidea</taxon>
        <taxon>Formicidae</taxon>
        <taxon>Myrmicinae</taxon>
        <taxon>Cardiocondyla</taxon>
    </lineage>
</organism>
<sequence>MYNAQKFVSKRHSRRIIANSTEISLVGCLNLDKTSSNFSSNNYNTYNSFRTLYK</sequence>
<evidence type="ECO:0000313" key="1">
    <source>
        <dbReference type="EMBL" id="KAL0114822.1"/>
    </source>
</evidence>
<evidence type="ECO:0000313" key="2">
    <source>
        <dbReference type="Proteomes" id="UP001430953"/>
    </source>
</evidence>
<dbReference type="Proteomes" id="UP001430953">
    <property type="component" value="Unassembled WGS sequence"/>
</dbReference>
<comment type="caution">
    <text evidence="1">The sequence shown here is derived from an EMBL/GenBank/DDBJ whole genome shotgun (WGS) entry which is preliminary data.</text>
</comment>
<reference evidence="1 2" key="1">
    <citation type="submission" date="2023-03" db="EMBL/GenBank/DDBJ databases">
        <title>High recombination rates correlate with genetic variation in Cardiocondyla obscurior ants.</title>
        <authorList>
            <person name="Errbii M."/>
        </authorList>
    </citation>
    <scope>NUCLEOTIDE SEQUENCE [LARGE SCALE GENOMIC DNA]</scope>
    <source>
        <strain evidence="1">Alpha-2009</strain>
        <tissue evidence="1">Whole body</tissue>
    </source>
</reference>
<dbReference type="AlphaFoldDB" id="A0AAW2FLM7"/>
<proteinExistence type="predicted"/>
<gene>
    <name evidence="1" type="ORF">PUN28_011867</name>
</gene>
<name>A0AAW2FLM7_9HYME</name>
<accession>A0AAW2FLM7</accession>
<dbReference type="EMBL" id="JADYXP020000011">
    <property type="protein sequence ID" value="KAL0114822.1"/>
    <property type="molecule type" value="Genomic_DNA"/>
</dbReference>
<protein>
    <submittedName>
        <fullName evidence="1">Uncharacterized protein</fullName>
    </submittedName>
</protein>
<keyword evidence="2" id="KW-1185">Reference proteome</keyword>